<feature type="signal peptide" evidence="2">
    <location>
        <begin position="1"/>
        <end position="27"/>
    </location>
</feature>
<evidence type="ECO:0000256" key="2">
    <source>
        <dbReference type="SAM" id="SignalP"/>
    </source>
</evidence>
<dbReference type="PROSITE" id="PS51257">
    <property type="entry name" value="PROKAR_LIPOPROTEIN"/>
    <property type="match status" value="1"/>
</dbReference>
<dbReference type="Gene3D" id="1.20.58.2180">
    <property type="match status" value="1"/>
</dbReference>
<dbReference type="GO" id="GO:0071281">
    <property type="term" value="P:cellular response to iron ion"/>
    <property type="evidence" value="ECO:0007669"/>
    <property type="project" value="TreeGrafter"/>
</dbReference>
<evidence type="ECO:0000313" key="5">
    <source>
        <dbReference type="Proteomes" id="UP001141458"/>
    </source>
</evidence>
<dbReference type="PANTHER" id="PTHR30535">
    <property type="entry name" value="VITAMIN B12-BINDING PROTEIN"/>
    <property type="match status" value="1"/>
</dbReference>
<name>A0A9X3K7D5_9FIRM</name>
<dbReference type="SUPFAM" id="SSF53807">
    <property type="entry name" value="Helical backbone' metal receptor"/>
    <property type="match status" value="1"/>
</dbReference>
<dbReference type="PROSITE" id="PS50983">
    <property type="entry name" value="FE_B12_PBP"/>
    <property type="match status" value="1"/>
</dbReference>
<evidence type="ECO:0000256" key="1">
    <source>
        <dbReference type="ARBA" id="ARBA00008814"/>
    </source>
</evidence>
<feature type="chain" id="PRO_5040756783" evidence="2">
    <location>
        <begin position="28"/>
        <end position="357"/>
    </location>
</feature>
<dbReference type="InterPro" id="IPR002491">
    <property type="entry name" value="ABC_transptr_periplasmic_BD"/>
</dbReference>
<evidence type="ECO:0000259" key="3">
    <source>
        <dbReference type="PROSITE" id="PS50983"/>
    </source>
</evidence>
<gene>
    <name evidence="4" type="ORF">NND69_05940</name>
</gene>
<dbReference type="AlphaFoldDB" id="A0A9X3K7D5"/>
<evidence type="ECO:0000313" key="4">
    <source>
        <dbReference type="EMBL" id="MCZ7407896.1"/>
    </source>
</evidence>
<proteinExistence type="inferred from homology"/>
<dbReference type="Pfam" id="PF01497">
    <property type="entry name" value="Peripla_BP_2"/>
    <property type="match status" value="1"/>
</dbReference>
<accession>A0A9X3K7D5</accession>
<comment type="caution">
    <text evidence="4">The sequence shown here is derived from an EMBL/GenBank/DDBJ whole genome shotgun (WGS) entry which is preliminary data.</text>
</comment>
<dbReference type="InterPro" id="IPR050902">
    <property type="entry name" value="ABC_Transporter_SBP"/>
</dbReference>
<dbReference type="Proteomes" id="UP001141458">
    <property type="component" value="Unassembled WGS sequence"/>
</dbReference>
<sequence>MKKIKRVLALCLTFGLLFTACSKPAEKKEEKQQTETKNETRVFKDDLGREVTLKQNITRVAPSGNPAQVMLHIYEPNKLVGVASKFSKSTEKYISEDLKKLPEFGAFYGKKANLNMEAVINAKPDVIIDMGEKKKGIEEDLNKLQEQLKIPVVFIELTLDKLPEAFERLAEVLGNKERGKELSDYIKKTYKEIEENKAKIKDVKKVYYGGGKTGLFANAKGSIHADIIEFIGAQNPITVEKVQGGSGNEIPFEKLSEVNPDFLIFESKELAEQIKGEATFKTLKAVKENKVFYAPSGPYNFFGRPPAANRVIGMKWLGNLVYPEVYKYDMEKEVKEFYKLFYNYELKDEEVKQILGK</sequence>
<dbReference type="EMBL" id="JANDZV010000004">
    <property type="protein sequence ID" value="MCZ7407896.1"/>
    <property type="molecule type" value="Genomic_DNA"/>
</dbReference>
<keyword evidence="2" id="KW-0732">Signal</keyword>
<comment type="similarity">
    <text evidence="1">Belongs to the bacterial solute-binding protein 8 family.</text>
</comment>
<dbReference type="RefSeq" id="WP_269720996.1">
    <property type="nucleotide sequence ID" value="NZ_CP101408.1"/>
</dbReference>
<organism evidence="4 5">
    <name type="scientific">Parvimonas micra</name>
    <dbReference type="NCBI Taxonomy" id="33033"/>
    <lineage>
        <taxon>Bacteria</taxon>
        <taxon>Bacillati</taxon>
        <taxon>Bacillota</taxon>
        <taxon>Tissierellia</taxon>
        <taxon>Tissierellales</taxon>
        <taxon>Peptoniphilaceae</taxon>
        <taxon>Parvimonas</taxon>
    </lineage>
</organism>
<protein>
    <submittedName>
        <fullName evidence="4">ABC transporter substrate-binding protein</fullName>
    </submittedName>
</protein>
<dbReference type="Gene3D" id="3.40.50.1980">
    <property type="entry name" value="Nitrogenase molybdenum iron protein domain"/>
    <property type="match status" value="2"/>
</dbReference>
<reference evidence="4" key="1">
    <citation type="submission" date="2022-07" db="EMBL/GenBank/DDBJ databases">
        <title>Parvimonas micra travels from the subgingival sulcus of the human oral cavity to the colorectal adenocarcinoma.</title>
        <authorList>
            <person name="Conde-Perez K."/>
            <person name="Buetas E."/>
            <person name="Aja-Macaya P."/>
            <person name="Martin-De Arribas E."/>
            <person name="Iglesias-Corras I."/>
            <person name="Trigo-Tasende N."/>
            <person name="Nasser-Ali M."/>
            <person name="Estevez L.S."/>
            <person name="Rumbo-Feal S."/>
            <person name="Otero-Alen B."/>
            <person name="Noguera J.F."/>
            <person name="Concha A."/>
            <person name="Pardinas-Lopez S."/>
            <person name="Carda-Dieguez M."/>
            <person name="Gomez-Randulfe I."/>
            <person name="Martinez-Lago N."/>
            <person name="Ladra S."/>
            <person name="Aparicio L.A."/>
            <person name="Bou G."/>
            <person name="Mira A."/>
            <person name="Vallejo J.A."/>
            <person name="Poza M."/>
        </authorList>
    </citation>
    <scope>NUCLEOTIDE SEQUENCE</scope>
    <source>
        <strain evidence="4">PM79KC-AC-4</strain>
    </source>
</reference>
<feature type="domain" description="Fe/B12 periplasmic-binding" evidence="3">
    <location>
        <begin position="56"/>
        <end position="325"/>
    </location>
</feature>
<dbReference type="PANTHER" id="PTHR30535:SF34">
    <property type="entry name" value="MOLYBDATE-BINDING PROTEIN MOLA"/>
    <property type="match status" value="1"/>
</dbReference>